<dbReference type="GO" id="GO:0003724">
    <property type="term" value="F:RNA helicase activity"/>
    <property type="evidence" value="ECO:0007669"/>
    <property type="project" value="TreeGrafter"/>
</dbReference>
<dbReference type="EMBL" id="FNEV01000001">
    <property type="protein sequence ID" value="SDI94990.1"/>
    <property type="molecule type" value="Genomic_DNA"/>
</dbReference>
<dbReference type="Gene3D" id="3.40.50.300">
    <property type="entry name" value="P-loop containing nucleotide triphosphate hydrolases"/>
    <property type="match status" value="2"/>
</dbReference>
<dbReference type="PROSITE" id="PS51192">
    <property type="entry name" value="HELICASE_ATP_BIND_1"/>
    <property type="match status" value="1"/>
</dbReference>
<dbReference type="SMART" id="SM00490">
    <property type="entry name" value="HELICc"/>
    <property type="match status" value="1"/>
</dbReference>
<dbReference type="OrthoDB" id="9805696at2"/>
<dbReference type="PANTHER" id="PTHR47963:SF1">
    <property type="entry name" value="DEAD-BOX ATP-DEPENDENT RNA HELICASE CSHB"/>
    <property type="match status" value="1"/>
</dbReference>
<dbReference type="Pfam" id="PF00270">
    <property type="entry name" value="DEAD"/>
    <property type="match status" value="1"/>
</dbReference>
<dbReference type="InterPro" id="IPR027417">
    <property type="entry name" value="P-loop_NTPase"/>
</dbReference>
<gene>
    <name evidence="8" type="ORF">SAMN04490247_0147</name>
</gene>
<evidence type="ECO:0000256" key="2">
    <source>
        <dbReference type="ARBA" id="ARBA00022801"/>
    </source>
</evidence>
<dbReference type="Pfam" id="PF00271">
    <property type="entry name" value="Helicase_C"/>
    <property type="match status" value="1"/>
</dbReference>
<keyword evidence="9" id="KW-1185">Reference proteome</keyword>
<organism evidence="8 9">
    <name type="scientific">Salimicrobium halophilum</name>
    <dbReference type="NCBI Taxonomy" id="86666"/>
    <lineage>
        <taxon>Bacteria</taxon>
        <taxon>Bacillati</taxon>
        <taxon>Bacillota</taxon>
        <taxon>Bacilli</taxon>
        <taxon>Bacillales</taxon>
        <taxon>Bacillaceae</taxon>
        <taxon>Salimicrobium</taxon>
    </lineage>
</organism>
<dbReference type="InterPro" id="IPR001650">
    <property type="entry name" value="Helicase_C-like"/>
</dbReference>
<dbReference type="CDD" id="cd00268">
    <property type="entry name" value="DEADc"/>
    <property type="match status" value="1"/>
</dbReference>
<dbReference type="InterPro" id="IPR014001">
    <property type="entry name" value="Helicase_ATP-bd"/>
</dbReference>
<evidence type="ECO:0000256" key="4">
    <source>
        <dbReference type="ARBA" id="ARBA00022840"/>
    </source>
</evidence>
<feature type="domain" description="Helicase ATP-binding" evidence="6">
    <location>
        <begin position="35"/>
        <end position="209"/>
    </location>
</feature>
<dbReference type="CDD" id="cd18787">
    <property type="entry name" value="SF2_C_DEAD"/>
    <property type="match status" value="1"/>
</dbReference>
<dbReference type="GO" id="GO:0016787">
    <property type="term" value="F:hydrolase activity"/>
    <property type="evidence" value="ECO:0007669"/>
    <property type="project" value="UniProtKB-KW"/>
</dbReference>
<proteinExistence type="predicted"/>
<reference evidence="9" key="1">
    <citation type="submission" date="2016-10" db="EMBL/GenBank/DDBJ databases">
        <authorList>
            <person name="Varghese N."/>
            <person name="Submissions S."/>
        </authorList>
    </citation>
    <scope>NUCLEOTIDE SEQUENCE [LARGE SCALE GENOMIC DNA]</scope>
    <source>
        <strain evidence="9">DSM 4771</strain>
    </source>
</reference>
<dbReference type="InterPro" id="IPR011545">
    <property type="entry name" value="DEAD/DEAH_box_helicase_dom"/>
</dbReference>
<evidence type="ECO:0000259" key="6">
    <source>
        <dbReference type="PROSITE" id="PS51192"/>
    </source>
</evidence>
<feature type="compositionally biased region" description="Basic residues" evidence="5">
    <location>
        <begin position="402"/>
        <end position="420"/>
    </location>
</feature>
<dbReference type="GO" id="GO:0005524">
    <property type="term" value="F:ATP binding"/>
    <property type="evidence" value="ECO:0007669"/>
    <property type="project" value="UniProtKB-KW"/>
</dbReference>
<name>A0A1G8PSZ7_9BACI</name>
<evidence type="ECO:0000259" key="7">
    <source>
        <dbReference type="PROSITE" id="PS51194"/>
    </source>
</evidence>
<keyword evidence="4" id="KW-0067">ATP-binding</keyword>
<dbReference type="AlphaFoldDB" id="A0A1G8PSZ7"/>
<dbReference type="GO" id="GO:0033592">
    <property type="term" value="F:RNA strand annealing activity"/>
    <property type="evidence" value="ECO:0007669"/>
    <property type="project" value="TreeGrafter"/>
</dbReference>
<dbReference type="PANTHER" id="PTHR47963">
    <property type="entry name" value="DEAD-BOX ATP-DEPENDENT RNA HELICASE 47, MITOCHONDRIAL"/>
    <property type="match status" value="1"/>
</dbReference>
<evidence type="ECO:0000313" key="8">
    <source>
        <dbReference type="EMBL" id="SDI94990.1"/>
    </source>
</evidence>
<dbReference type="PROSITE" id="PS51194">
    <property type="entry name" value="HELICASE_CTER"/>
    <property type="match status" value="1"/>
</dbReference>
<dbReference type="Proteomes" id="UP000199225">
    <property type="component" value="Unassembled WGS sequence"/>
</dbReference>
<evidence type="ECO:0000313" key="9">
    <source>
        <dbReference type="Proteomes" id="UP000199225"/>
    </source>
</evidence>
<feature type="compositionally biased region" description="Basic and acidic residues" evidence="5">
    <location>
        <begin position="384"/>
        <end position="401"/>
    </location>
</feature>
<feature type="region of interest" description="Disordered" evidence="5">
    <location>
        <begin position="384"/>
        <end position="440"/>
    </location>
</feature>
<dbReference type="InterPro" id="IPR050547">
    <property type="entry name" value="DEAD_box_RNA_helicases"/>
</dbReference>
<evidence type="ECO:0000256" key="3">
    <source>
        <dbReference type="ARBA" id="ARBA00022806"/>
    </source>
</evidence>
<keyword evidence="2" id="KW-0378">Hydrolase</keyword>
<keyword evidence="1" id="KW-0547">Nucleotide-binding</keyword>
<evidence type="ECO:0000256" key="5">
    <source>
        <dbReference type="SAM" id="MobiDB-lite"/>
    </source>
</evidence>
<dbReference type="GO" id="GO:0005840">
    <property type="term" value="C:ribosome"/>
    <property type="evidence" value="ECO:0007669"/>
    <property type="project" value="TreeGrafter"/>
</dbReference>
<protein>
    <submittedName>
        <fullName evidence="8">ATP-dependent RNA helicase CshB</fullName>
    </submittedName>
</protein>
<dbReference type="RefSeq" id="WP_093190838.1">
    <property type="nucleotide sequence ID" value="NZ_FNEV01000001.1"/>
</dbReference>
<feature type="domain" description="Helicase C-terminal" evidence="7">
    <location>
        <begin position="236"/>
        <end position="381"/>
    </location>
</feature>
<dbReference type="STRING" id="86666.SAMN04490247_0147"/>
<sequence length="440" mass="50573">MTRHSFNQYDINENVSDIIEGLQFREPTEIQHKVLPPFLRGESVVAKSHTGSGKTHAYLLPIFKHLTKEKKVQAVITAPTRELAMQIHEEVKKSLSHSRFGEEVNAKLVVGGSDKQRMMEQLKKNQPQIVVGTPGRILDMTEEGALDLFEAKTFILDEADLMVDLGFIDVVDQILIRMKEDLQVGVFSATIPERLQPFLKKYLQSPAFIEMDTEQLAPESMEHRLVELKHKNPADVIIDISKAIQPYLAIIFTNGKDEADKLAAELTARGMEPGLIHGGLSPRERKRVLKDLKDLRFQYIVATDLAARGIDIQGVSHVINAQMPKESEFYLHRVGRTARAGMEGTAINLYKEEDLPLIEKLRNKGLTFTFYEVKNGEWKEAKDYDRRKNREKQENEMEKKAKQMVRKPKKVKPGYKRKMKYKADKNYKKMKRESYRKGKK</sequence>
<dbReference type="GO" id="GO:0009409">
    <property type="term" value="P:response to cold"/>
    <property type="evidence" value="ECO:0007669"/>
    <property type="project" value="TreeGrafter"/>
</dbReference>
<dbReference type="InterPro" id="IPR044742">
    <property type="entry name" value="DEAD/DEAH_RhlB"/>
</dbReference>
<accession>A0A1G8PSZ7</accession>
<dbReference type="SMART" id="SM00487">
    <property type="entry name" value="DEXDc"/>
    <property type="match status" value="1"/>
</dbReference>
<dbReference type="SUPFAM" id="SSF52540">
    <property type="entry name" value="P-loop containing nucleoside triphosphate hydrolases"/>
    <property type="match status" value="1"/>
</dbReference>
<keyword evidence="3 8" id="KW-0347">Helicase</keyword>
<feature type="compositionally biased region" description="Basic and acidic residues" evidence="5">
    <location>
        <begin position="421"/>
        <end position="440"/>
    </location>
</feature>
<dbReference type="GO" id="GO:0005829">
    <property type="term" value="C:cytosol"/>
    <property type="evidence" value="ECO:0007669"/>
    <property type="project" value="TreeGrafter"/>
</dbReference>
<evidence type="ECO:0000256" key="1">
    <source>
        <dbReference type="ARBA" id="ARBA00022741"/>
    </source>
</evidence>